<keyword evidence="1" id="KW-0472">Membrane</keyword>
<dbReference type="RefSeq" id="WP_344796157.1">
    <property type="nucleotide sequence ID" value="NZ_BAABAU010000002.1"/>
</dbReference>
<evidence type="ECO:0000313" key="3">
    <source>
        <dbReference type="Proteomes" id="UP001501594"/>
    </source>
</evidence>
<keyword evidence="3" id="KW-1185">Reference proteome</keyword>
<comment type="caution">
    <text evidence="2">The sequence shown here is derived from an EMBL/GenBank/DDBJ whole genome shotgun (WGS) entry which is preliminary data.</text>
</comment>
<keyword evidence="1" id="KW-0812">Transmembrane</keyword>
<dbReference type="Proteomes" id="UP001501594">
    <property type="component" value="Unassembled WGS sequence"/>
</dbReference>
<reference evidence="3" key="1">
    <citation type="journal article" date="2019" name="Int. J. Syst. Evol. Microbiol.">
        <title>The Global Catalogue of Microorganisms (GCM) 10K type strain sequencing project: providing services to taxonomists for standard genome sequencing and annotation.</title>
        <authorList>
            <consortium name="The Broad Institute Genomics Platform"/>
            <consortium name="The Broad Institute Genome Sequencing Center for Infectious Disease"/>
            <person name="Wu L."/>
            <person name="Ma J."/>
        </authorList>
    </citation>
    <scope>NUCLEOTIDE SEQUENCE [LARGE SCALE GENOMIC DNA]</scope>
    <source>
        <strain evidence="3">JCM 17442</strain>
    </source>
</reference>
<dbReference type="EMBL" id="BAABAU010000002">
    <property type="protein sequence ID" value="GAA4266609.1"/>
    <property type="molecule type" value="Genomic_DNA"/>
</dbReference>
<evidence type="ECO:0000313" key="2">
    <source>
        <dbReference type="EMBL" id="GAA4266609.1"/>
    </source>
</evidence>
<evidence type="ECO:0000256" key="1">
    <source>
        <dbReference type="SAM" id="Phobius"/>
    </source>
</evidence>
<organism evidence="2 3">
    <name type="scientific">Frondihabitans peucedani</name>
    <dbReference type="NCBI Taxonomy" id="598626"/>
    <lineage>
        <taxon>Bacteria</taxon>
        <taxon>Bacillati</taxon>
        <taxon>Actinomycetota</taxon>
        <taxon>Actinomycetes</taxon>
        <taxon>Micrococcales</taxon>
        <taxon>Microbacteriaceae</taxon>
        <taxon>Frondihabitans</taxon>
    </lineage>
</organism>
<name>A0ABP8E3N4_9MICO</name>
<evidence type="ECO:0008006" key="4">
    <source>
        <dbReference type="Google" id="ProtNLM"/>
    </source>
</evidence>
<dbReference type="InterPro" id="IPR043993">
    <property type="entry name" value="T4SS_pilin"/>
</dbReference>
<dbReference type="Pfam" id="PF18895">
    <property type="entry name" value="T4SS_pilin"/>
    <property type="match status" value="1"/>
</dbReference>
<protein>
    <recommendedName>
        <fullName evidence="4">Integral membrane protein</fullName>
    </recommendedName>
</protein>
<keyword evidence="1" id="KW-1133">Transmembrane helix</keyword>
<proteinExistence type="predicted"/>
<gene>
    <name evidence="2" type="ORF">GCM10022256_22210</name>
</gene>
<feature type="transmembrane region" description="Helical" evidence="1">
    <location>
        <begin position="46"/>
        <end position="68"/>
    </location>
</feature>
<feature type="transmembrane region" description="Helical" evidence="1">
    <location>
        <begin position="88"/>
        <end position="112"/>
    </location>
</feature>
<accession>A0ABP8E3N4</accession>
<sequence>MLDLLATTALHTHQLVAAVDNPLDGLVPDFSFGGTKFTQLWQKAITAIWGIGILISIVYLVIGIVGMAGASGEVNPNPQAHAVGRKNALWAGVSLGVLAALALVVGAILTFAT</sequence>